<evidence type="ECO:0000256" key="1">
    <source>
        <dbReference type="SAM" id="SignalP"/>
    </source>
</evidence>
<dbReference type="RefSeq" id="WP_137404331.1">
    <property type="nucleotide sequence ID" value="NZ_BMIU01000019.1"/>
</dbReference>
<proteinExistence type="predicted"/>
<sequence length="220" mass="25102">MEYKRSTFQLLLVFLLLFSATGNAQTFSEWFRQKKTQKEYLAKQVSGLQLYIGYARKGYGIMRDGWNAVQMVGNGEFNLHGDFFGSLASISPAVSNYRVVPEFIALQLRLLERIKTAKKLFAAQGRLKPSEKQYFGQVFDNAVSTASKLLDELMAVALQPGLELSEGERLRLIDRLYGELQGLDGFVRGFNRENYQLLRHRAWHAGDLQTIRKLQTLKAP</sequence>
<keyword evidence="1" id="KW-0732">Signal</keyword>
<evidence type="ECO:0008006" key="4">
    <source>
        <dbReference type="Google" id="ProtNLM"/>
    </source>
</evidence>
<evidence type="ECO:0000313" key="3">
    <source>
        <dbReference type="Proteomes" id="UP000647339"/>
    </source>
</evidence>
<keyword evidence="3" id="KW-1185">Reference proteome</keyword>
<evidence type="ECO:0000313" key="2">
    <source>
        <dbReference type="EMBL" id="GGF42657.1"/>
    </source>
</evidence>
<feature type="signal peptide" evidence="1">
    <location>
        <begin position="1"/>
        <end position="24"/>
    </location>
</feature>
<reference evidence="3" key="1">
    <citation type="journal article" date="2019" name="Int. J. Syst. Evol. Microbiol.">
        <title>The Global Catalogue of Microorganisms (GCM) 10K type strain sequencing project: providing services to taxonomists for standard genome sequencing and annotation.</title>
        <authorList>
            <consortium name="The Broad Institute Genomics Platform"/>
            <consortium name="The Broad Institute Genome Sequencing Center for Infectious Disease"/>
            <person name="Wu L."/>
            <person name="Ma J."/>
        </authorList>
    </citation>
    <scope>NUCLEOTIDE SEQUENCE [LARGE SCALE GENOMIC DNA]</scope>
    <source>
        <strain evidence="3">CGMCC 1.15407</strain>
    </source>
</reference>
<feature type="chain" id="PRO_5046258851" description="TerB family tellurite resistance protein" evidence="1">
    <location>
        <begin position="25"/>
        <end position="220"/>
    </location>
</feature>
<dbReference type="EMBL" id="BMIU01000019">
    <property type="protein sequence ID" value="GGF42657.1"/>
    <property type="molecule type" value="Genomic_DNA"/>
</dbReference>
<name>A0ABQ1V8Y2_9BACT</name>
<protein>
    <recommendedName>
        <fullName evidence="4">TerB family tellurite resistance protein</fullName>
    </recommendedName>
</protein>
<gene>
    <name evidence="2" type="ORF">GCM10011339_33910</name>
</gene>
<comment type="caution">
    <text evidence="2">The sequence shown here is derived from an EMBL/GenBank/DDBJ whole genome shotgun (WGS) entry which is preliminary data.</text>
</comment>
<dbReference type="Proteomes" id="UP000647339">
    <property type="component" value="Unassembled WGS sequence"/>
</dbReference>
<organism evidence="2 3">
    <name type="scientific">Echinicola rosea</name>
    <dbReference type="NCBI Taxonomy" id="1807691"/>
    <lineage>
        <taxon>Bacteria</taxon>
        <taxon>Pseudomonadati</taxon>
        <taxon>Bacteroidota</taxon>
        <taxon>Cytophagia</taxon>
        <taxon>Cytophagales</taxon>
        <taxon>Cyclobacteriaceae</taxon>
        <taxon>Echinicola</taxon>
    </lineage>
</organism>
<accession>A0ABQ1V8Y2</accession>